<protein>
    <recommendedName>
        <fullName evidence="2">Peptidase M20 dimerisation domain-containing protein</fullName>
    </recommendedName>
</protein>
<dbReference type="EMBL" id="JAGPNK010000023">
    <property type="protein sequence ID" value="KAH7304446.1"/>
    <property type="molecule type" value="Genomic_DNA"/>
</dbReference>
<dbReference type="AlphaFoldDB" id="A0A8K0SHQ2"/>
<dbReference type="InterPro" id="IPR011650">
    <property type="entry name" value="Peptidase_M20_dimer"/>
</dbReference>
<dbReference type="PANTHER" id="PTHR30575">
    <property type="entry name" value="PEPTIDASE M20"/>
    <property type="match status" value="1"/>
</dbReference>
<dbReference type="GO" id="GO:0016805">
    <property type="term" value="F:dipeptidase activity"/>
    <property type="evidence" value="ECO:0007669"/>
    <property type="project" value="TreeGrafter"/>
</dbReference>
<dbReference type="SUPFAM" id="SSF55031">
    <property type="entry name" value="Bacterial exopeptidase dimerisation domain"/>
    <property type="match status" value="1"/>
</dbReference>
<evidence type="ECO:0000313" key="4">
    <source>
        <dbReference type="Proteomes" id="UP000813444"/>
    </source>
</evidence>
<accession>A0A8K0SHQ2</accession>
<dbReference type="Pfam" id="PF01546">
    <property type="entry name" value="Peptidase_M20"/>
    <property type="match status" value="1"/>
</dbReference>
<dbReference type="InterPro" id="IPR002933">
    <property type="entry name" value="Peptidase_M20"/>
</dbReference>
<reference evidence="3" key="1">
    <citation type="journal article" date="2021" name="Nat. Commun.">
        <title>Genetic determinants of endophytism in the Arabidopsis root mycobiome.</title>
        <authorList>
            <person name="Mesny F."/>
            <person name="Miyauchi S."/>
            <person name="Thiergart T."/>
            <person name="Pickel B."/>
            <person name="Atanasova L."/>
            <person name="Karlsson M."/>
            <person name="Huettel B."/>
            <person name="Barry K.W."/>
            <person name="Haridas S."/>
            <person name="Chen C."/>
            <person name="Bauer D."/>
            <person name="Andreopoulos W."/>
            <person name="Pangilinan J."/>
            <person name="LaButti K."/>
            <person name="Riley R."/>
            <person name="Lipzen A."/>
            <person name="Clum A."/>
            <person name="Drula E."/>
            <person name="Henrissat B."/>
            <person name="Kohler A."/>
            <person name="Grigoriev I.V."/>
            <person name="Martin F.M."/>
            <person name="Hacquard S."/>
        </authorList>
    </citation>
    <scope>NUCLEOTIDE SEQUENCE</scope>
    <source>
        <strain evidence="3">MPI-CAGE-CH-0235</strain>
    </source>
</reference>
<evidence type="ECO:0000259" key="2">
    <source>
        <dbReference type="Pfam" id="PF07687"/>
    </source>
</evidence>
<name>A0A8K0SHQ2_9HYPO</name>
<dbReference type="Proteomes" id="UP000813444">
    <property type="component" value="Unassembled WGS sequence"/>
</dbReference>
<dbReference type="InterPro" id="IPR017439">
    <property type="entry name" value="Amidohydrolase"/>
</dbReference>
<dbReference type="Gene3D" id="3.30.70.360">
    <property type="match status" value="1"/>
</dbReference>
<organism evidence="3 4">
    <name type="scientific">Stachybotrys elegans</name>
    <dbReference type="NCBI Taxonomy" id="80388"/>
    <lineage>
        <taxon>Eukaryota</taxon>
        <taxon>Fungi</taxon>
        <taxon>Dikarya</taxon>
        <taxon>Ascomycota</taxon>
        <taxon>Pezizomycotina</taxon>
        <taxon>Sordariomycetes</taxon>
        <taxon>Hypocreomycetidae</taxon>
        <taxon>Hypocreales</taxon>
        <taxon>Stachybotryaceae</taxon>
        <taxon>Stachybotrys</taxon>
    </lineage>
</organism>
<sequence>MDSKSAQFTDEEIRQSIEKTITDHSAAIKDINYKIFNNAELAWHESTAHDAICDYFESLGSDYKVHRHAYDIDTSFLIEVTTRGTDDTGTNHRTVAYNAEYDALPNMVVVPDMVPPKYKSAHACGHNLIASASIAAFVACWEMLKMLGLPGTVKLLGTPAEESGGGKIKLLQYGAYTNVDACIMAHPGPLASDKDLRALAFTRSLASQRLVVDFEGLASHAGIAPWDGRNALDAFVNSYVAISALRQQLHPSLRVAGIIKDGGKAANIIPDHSRAEYSIRAPSRKDLDDLRHKVTRCFESGGQAAGCTTKVNDTRAAYWDIISNPSLCQDFTKRMNEFGVKTVYKLPEITDNPGAASDQGNVSHFCPAMQAAFFIESGGAVNHTPAFVKAAGTEDAFMRAINCAKGLAAVGLDVLVDGRIAKEVQESYASDISAKAATVAREFGKEVPSQDQITGLLESLPPLAQALLKAPGVSKEQVIAALMAVDVYFDEKKGLF</sequence>
<feature type="domain" description="Peptidase M20 dimerisation" evidence="2">
    <location>
        <begin position="211"/>
        <end position="300"/>
    </location>
</feature>
<keyword evidence="4" id="KW-1185">Reference proteome</keyword>
<dbReference type="InterPro" id="IPR036264">
    <property type="entry name" value="Bact_exopeptidase_dim_dom"/>
</dbReference>
<dbReference type="PANTHER" id="PTHR30575:SF0">
    <property type="entry name" value="XAA-ARG DIPEPTIDASE"/>
    <property type="match status" value="1"/>
</dbReference>
<comment type="caution">
    <text evidence="3">The sequence shown here is derived from an EMBL/GenBank/DDBJ whole genome shotgun (WGS) entry which is preliminary data.</text>
</comment>
<dbReference type="NCBIfam" id="TIGR01891">
    <property type="entry name" value="amidohydrolases"/>
    <property type="match status" value="1"/>
</dbReference>
<proteinExistence type="inferred from homology"/>
<dbReference type="InterPro" id="IPR052030">
    <property type="entry name" value="Peptidase_M20/M20A_hydrolases"/>
</dbReference>
<dbReference type="SUPFAM" id="SSF53187">
    <property type="entry name" value="Zn-dependent exopeptidases"/>
    <property type="match status" value="1"/>
</dbReference>
<evidence type="ECO:0000256" key="1">
    <source>
        <dbReference type="ARBA" id="ARBA00006247"/>
    </source>
</evidence>
<dbReference type="Pfam" id="PF07687">
    <property type="entry name" value="M20_dimer"/>
    <property type="match status" value="1"/>
</dbReference>
<dbReference type="Gene3D" id="3.40.630.10">
    <property type="entry name" value="Zn peptidases"/>
    <property type="match status" value="1"/>
</dbReference>
<comment type="similarity">
    <text evidence="1">Belongs to the peptidase M20A family.</text>
</comment>
<dbReference type="CDD" id="cd05672">
    <property type="entry name" value="M20_ACY1L2-like"/>
    <property type="match status" value="1"/>
</dbReference>
<gene>
    <name evidence="3" type="ORF">B0I35DRAFT_445231</name>
</gene>
<evidence type="ECO:0000313" key="3">
    <source>
        <dbReference type="EMBL" id="KAH7304446.1"/>
    </source>
</evidence>
<dbReference type="FunFam" id="3.30.70.360:FF:000004">
    <property type="entry name" value="Peptidase M20 domain-containing protein 2"/>
    <property type="match status" value="1"/>
</dbReference>
<dbReference type="OrthoDB" id="6119954at2759"/>